<dbReference type="Gene3D" id="3.40.50.200">
    <property type="entry name" value="Peptidase S8/S53 domain"/>
    <property type="match status" value="1"/>
</dbReference>
<keyword evidence="2 7" id="KW-0645">Protease</keyword>
<organism evidence="12 13">
    <name type="scientific">Beauveria asiatica</name>
    <dbReference type="NCBI Taxonomy" id="1069075"/>
    <lineage>
        <taxon>Eukaryota</taxon>
        <taxon>Fungi</taxon>
        <taxon>Dikarya</taxon>
        <taxon>Ascomycota</taxon>
        <taxon>Pezizomycotina</taxon>
        <taxon>Sordariomycetes</taxon>
        <taxon>Hypocreomycetidae</taxon>
        <taxon>Hypocreales</taxon>
        <taxon>Cordycipitaceae</taxon>
        <taxon>Beauveria</taxon>
    </lineage>
</organism>
<evidence type="ECO:0000256" key="3">
    <source>
        <dbReference type="ARBA" id="ARBA00022729"/>
    </source>
</evidence>
<dbReference type="EMBL" id="JAAHCF010000226">
    <property type="protein sequence ID" value="KAK8146199.1"/>
    <property type="molecule type" value="Genomic_DNA"/>
</dbReference>
<dbReference type="InterPro" id="IPR000209">
    <property type="entry name" value="Peptidase_S8/S53_dom"/>
</dbReference>
<dbReference type="PANTHER" id="PTHR43806">
    <property type="entry name" value="PEPTIDASE S8"/>
    <property type="match status" value="1"/>
</dbReference>
<dbReference type="PROSITE" id="PS00136">
    <property type="entry name" value="SUBTILASE_ASP"/>
    <property type="match status" value="1"/>
</dbReference>
<evidence type="ECO:0000259" key="11">
    <source>
        <dbReference type="Pfam" id="PF05922"/>
    </source>
</evidence>
<dbReference type="InterPro" id="IPR037045">
    <property type="entry name" value="S8pro/Inhibitor_I9_sf"/>
</dbReference>
<evidence type="ECO:0000256" key="7">
    <source>
        <dbReference type="PROSITE-ProRule" id="PRU01240"/>
    </source>
</evidence>
<evidence type="ECO:0000256" key="9">
    <source>
        <dbReference type="SAM" id="SignalP"/>
    </source>
</evidence>
<evidence type="ECO:0000256" key="8">
    <source>
        <dbReference type="RuleBase" id="RU003355"/>
    </source>
</evidence>
<feature type="active site" description="Charge relay system" evidence="7">
    <location>
        <position position="143"/>
    </location>
</feature>
<keyword evidence="3 9" id="KW-0732">Signal</keyword>
<dbReference type="InterPro" id="IPR015500">
    <property type="entry name" value="Peptidase_S8_subtilisin-rel"/>
</dbReference>
<dbReference type="Gene3D" id="3.30.70.80">
    <property type="entry name" value="Peptidase S8 propeptide/proteinase inhibitor I9"/>
    <property type="match status" value="1"/>
</dbReference>
<dbReference type="PANTHER" id="PTHR43806:SF58">
    <property type="entry name" value="ALKALINE PROTEASE 1-RELATED"/>
    <property type="match status" value="1"/>
</dbReference>
<evidence type="ECO:0000313" key="12">
    <source>
        <dbReference type="EMBL" id="KAK8146199.1"/>
    </source>
</evidence>
<feature type="active site" description="Charge relay system" evidence="7">
    <location>
        <position position="329"/>
    </location>
</feature>
<dbReference type="PROSITE" id="PS00138">
    <property type="entry name" value="SUBTILASE_SER"/>
    <property type="match status" value="1"/>
</dbReference>
<keyword evidence="13" id="KW-1185">Reference proteome</keyword>
<dbReference type="SUPFAM" id="SSF54897">
    <property type="entry name" value="Protease propeptides/inhibitors"/>
    <property type="match status" value="1"/>
</dbReference>
<dbReference type="Pfam" id="PF05922">
    <property type="entry name" value="Inhibitor_I9"/>
    <property type="match status" value="1"/>
</dbReference>
<dbReference type="AlphaFoldDB" id="A0AAW0RV78"/>
<evidence type="ECO:0000256" key="2">
    <source>
        <dbReference type="ARBA" id="ARBA00022670"/>
    </source>
</evidence>
<dbReference type="GO" id="GO:0004252">
    <property type="term" value="F:serine-type endopeptidase activity"/>
    <property type="evidence" value="ECO:0007669"/>
    <property type="project" value="UniProtKB-UniRule"/>
</dbReference>
<evidence type="ECO:0000313" key="13">
    <source>
        <dbReference type="Proteomes" id="UP001397290"/>
    </source>
</evidence>
<keyword evidence="4 7" id="KW-0378">Hydrolase</keyword>
<dbReference type="PROSITE" id="PS51892">
    <property type="entry name" value="SUBTILASE"/>
    <property type="match status" value="1"/>
</dbReference>
<dbReference type="GO" id="GO:0006508">
    <property type="term" value="P:proteolysis"/>
    <property type="evidence" value="ECO:0007669"/>
    <property type="project" value="UniProtKB-KW"/>
</dbReference>
<comment type="similarity">
    <text evidence="1 7 8">Belongs to the peptidase S8 family.</text>
</comment>
<dbReference type="CDD" id="cd04077">
    <property type="entry name" value="Peptidases_S8_PCSK9_ProteinaseK_like"/>
    <property type="match status" value="1"/>
</dbReference>
<dbReference type="PRINTS" id="PR00723">
    <property type="entry name" value="SUBTILISIN"/>
</dbReference>
<dbReference type="Pfam" id="PF00082">
    <property type="entry name" value="Peptidase_S8"/>
    <property type="match status" value="1"/>
</dbReference>
<feature type="domain" description="Peptidase S8/S53" evidence="10">
    <location>
        <begin position="134"/>
        <end position="348"/>
    </location>
</feature>
<dbReference type="InterPro" id="IPR023828">
    <property type="entry name" value="Peptidase_S8_Ser-AS"/>
</dbReference>
<protein>
    <submittedName>
        <fullName evidence="12">Subtilisin-like serine protease</fullName>
    </submittedName>
</protein>
<evidence type="ECO:0000256" key="4">
    <source>
        <dbReference type="ARBA" id="ARBA00022801"/>
    </source>
</evidence>
<reference evidence="12 13" key="1">
    <citation type="submission" date="2020-02" db="EMBL/GenBank/DDBJ databases">
        <title>Comparative genomics of the hypocrealean fungal genus Beauvera.</title>
        <authorList>
            <person name="Showalter D.N."/>
            <person name="Bushley K.E."/>
            <person name="Rehner S.A."/>
        </authorList>
    </citation>
    <scope>NUCLEOTIDE SEQUENCE [LARGE SCALE GENOMIC DNA]</scope>
    <source>
        <strain evidence="12 13">ARSEF4384</strain>
    </source>
</reference>
<evidence type="ECO:0000256" key="6">
    <source>
        <dbReference type="ARBA" id="ARBA00023157"/>
    </source>
</evidence>
<dbReference type="InterPro" id="IPR036852">
    <property type="entry name" value="Peptidase_S8/S53_dom_sf"/>
</dbReference>
<proteinExistence type="inferred from homology"/>
<feature type="signal peptide" evidence="9">
    <location>
        <begin position="1"/>
        <end position="15"/>
    </location>
</feature>
<feature type="domain" description="Inhibitor I9" evidence="11">
    <location>
        <begin position="64"/>
        <end position="100"/>
    </location>
</feature>
<evidence type="ECO:0000256" key="1">
    <source>
        <dbReference type="ARBA" id="ARBA00011073"/>
    </source>
</evidence>
<dbReference type="InterPro" id="IPR022398">
    <property type="entry name" value="Peptidase_S8_His-AS"/>
</dbReference>
<dbReference type="SUPFAM" id="SSF52743">
    <property type="entry name" value="Subtilisin-like"/>
    <property type="match status" value="1"/>
</dbReference>
<accession>A0AAW0RV78</accession>
<dbReference type="InterPro" id="IPR010259">
    <property type="entry name" value="S8pro/Inhibitor_I9"/>
</dbReference>
<gene>
    <name evidence="12" type="primary">SUB7_5</name>
    <name evidence="12" type="ORF">G3M48_003456</name>
</gene>
<feature type="active site" description="Charge relay system" evidence="7">
    <location>
        <position position="174"/>
    </location>
</feature>
<sequence>MLPSLLLTLLPIVLAAPKVQRAEPAPLHAAKDSSAAIPGKYIVKYKAGSKPDATIMSESADFWYKDVMHGFAGSLDESALHELRNHPDVEYIEQDSVVSLSAFTTQPNPPWGLARVSRRETNGSTRYTYDRSAGEGTCVYVLDTGVDERHYNFEKRAKQVKSFIPNQHVDGHGHGTHCAGTIASTTFGVAKKAIIYGVKVLADGGSGSWSGIIAGMDFVAADSRKRKCPKGVFASMSFGGGHSDAVNEAAGQLVIKGIFVAVAAGNDNVDAALVSPASEETVCTVGASDAKDVRASFSNHGSVVDIFAPGVGILSLAPEGRTRIMSGTSMATPHIAGLAAYLSALEGGKPSELCSRIQALASPKLTGIPQGTTNLIAFNGNPSG</sequence>
<evidence type="ECO:0000256" key="5">
    <source>
        <dbReference type="ARBA" id="ARBA00022825"/>
    </source>
</evidence>
<feature type="chain" id="PRO_5043407478" evidence="9">
    <location>
        <begin position="16"/>
        <end position="384"/>
    </location>
</feature>
<dbReference type="InterPro" id="IPR034193">
    <property type="entry name" value="PCSK9_ProteinaseK-like"/>
</dbReference>
<dbReference type="FunFam" id="3.40.50.200:FF:000014">
    <property type="entry name" value="Proteinase K"/>
    <property type="match status" value="1"/>
</dbReference>
<dbReference type="InterPro" id="IPR050131">
    <property type="entry name" value="Peptidase_S8_subtilisin-like"/>
</dbReference>
<name>A0AAW0RV78_9HYPO</name>
<keyword evidence="6" id="KW-1015">Disulfide bond</keyword>
<dbReference type="GO" id="GO:0005576">
    <property type="term" value="C:extracellular region"/>
    <property type="evidence" value="ECO:0007669"/>
    <property type="project" value="UniProtKB-ARBA"/>
</dbReference>
<evidence type="ECO:0000259" key="10">
    <source>
        <dbReference type="Pfam" id="PF00082"/>
    </source>
</evidence>
<dbReference type="InterPro" id="IPR023827">
    <property type="entry name" value="Peptidase_S8_Asp-AS"/>
</dbReference>
<keyword evidence="5 7" id="KW-0720">Serine protease</keyword>
<comment type="caution">
    <text evidence="12">The sequence shown here is derived from an EMBL/GenBank/DDBJ whole genome shotgun (WGS) entry which is preliminary data.</text>
</comment>
<dbReference type="Proteomes" id="UP001397290">
    <property type="component" value="Unassembled WGS sequence"/>
</dbReference>
<dbReference type="PROSITE" id="PS00137">
    <property type="entry name" value="SUBTILASE_HIS"/>
    <property type="match status" value="1"/>
</dbReference>